<keyword evidence="1" id="KW-0472">Membrane</keyword>
<evidence type="ECO:0000256" key="1">
    <source>
        <dbReference type="SAM" id="Phobius"/>
    </source>
</evidence>
<feature type="transmembrane region" description="Helical" evidence="1">
    <location>
        <begin position="266"/>
        <end position="295"/>
    </location>
</feature>
<keyword evidence="1" id="KW-0812">Transmembrane</keyword>
<feature type="transmembrane region" description="Helical" evidence="1">
    <location>
        <begin position="26"/>
        <end position="44"/>
    </location>
</feature>
<feature type="transmembrane region" description="Helical" evidence="1">
    <location>
        <begin position="176"/>
        <end position="204"/>
    </location>
</feature>
<feature type="transmembrane region" description="Helical" evidence="1">
    <location>
        <begin position="331"/>
        <end position="349"/>
    </location>
</feature>
<dbReference type="EMBL" id="JAZHRV010000001">
    <property type="protein sequence ID" value="MEH2559454.1"/>
    <property type="molecule type" value="Genomic_DNA"/>
</dbReference>
<reference evidence="2 3" key="1">
    <citation type="submission" date="2024-02" db="EMBL/GenBank/DDBJ databases">
        <title>Adaptive strategies in a cosmopolitan and abundant soil bacterium.</title>
        <authorList>
            <person name="Carini P."/>
        </authorList>
    </citation>
    <scope>NUCLEOTIDE SEQUENCE [LARGE SCALE GENOMIC DNA]</scope>
    <source>
        <strain evidence="2 3">AZCC 1608</strain>
    </source>
</reference>
<feature type="transmembrane region" description="Helical" evidence="1">
    <location>
        <begin position="355"/>
        <end position="377"/>
    </location>
</feature>
<organism evidence="2 3">
    <name type="scientific">Bradyrhizobium algeriense</name>
    <dbReference type="NCBI Taxonomy" id="634784"/>
    <lineage>
        <taxon>Bacteria</taxon>
        <taxon>Pseudomonadati</taxon>
        <taxon>Pseudomonadota</taxon>
        <taxon>Alphaproteobacteria</taxon>
        <taxon>Hyphomicrobiales</taxon>
        <taxon>Nitrobacteraceae</taxon>
        <taxon>Bradyrhizobium</taxon>
    </lineage>
</organism>
<accession>A0ABU8BLL9</accession>
<evidence type="ECO:0000313" key="2">
    <source>
        <dbReference type="EMBL" id="MEH2559454.1"/>
    </source>
</evidence>
<dbReference type="RefSeq" id="WP_334487518.1">
    <property type="nucleotide sequence ID" value="NZ_JAZHRV010000001.1"/>
</dbReference>
<gene>
    <name evidence="2" type="ORF">V1286_006983</name>
</gene>
<keyword evidence="3" id="KW-1185">Reference proteome</keyword>
<feature type="transmembrane region" description="Helical" evidence="1">
    <location>
        <begin position="231"/>
        <end position="254"/>
    </location>
</feature>
<evidence type="ECO:0008006" key="4">
    <source>
        <dbReference type="Google" id="ProtNLM"/>
    </source>
</evidence>
<feature type="transmembrane region" description="Helical" evidence="1">
    <location>
        <begin position="301"/>
        <end position="319"/>
    </location>
</feature>
<proteinExistence type="predicted"/>
<evidence type="ECO:0000313" key="3">
    <source>
        <dbReference type="Proteomes" id="UP001364224"/>
    </source>
</evidence>
<protein>
    <recommendedName>
        <fullName evidence="4">Glycosyltransferase RgtA/B/C/D-like domain-containing protein</fullName>
    </recommendedName>
</protein>
<sequence length="533" mass="56869">MNSAAADRPQEGQVDMSAQRGPSSRWLLTALALVVVLAIPLFLVDVPPILDYPNHLARYFVLAHPGDPVLSQMYLPRWGLIPNLGMDVLGAGLLRLTDVHVGGRILLAFSLFAPVAGVVVFSRGVFGEFSYWPLASGTLAFNGIFHLGFMNFLLGLGLAFAAAAGWIVLRRRGEALAAVAYAVVATPVLFFCHLFGVLVFALLIGADEIARLAASRHAGKLTAAEVTRTGILLAIAISPAVVLYLAAPLAAGAAAPAPIAGVGYKLWTLLTPFMTTNISLTLWTTVIVIGFLAIAWRGTRVSPGVWIALGILAMVYLMAPSEIKGGTFVDVRLGMIVGLLFFAGFRPSLSPRQALVAGVIFATLIGARTIYIAATWIDHRQTLAELRGAMAQIAPASRVMIAHGPRASGTYAERPEWALPGISRLDGQLSALMVIEQRASWPLLFADPAQQPMEVTAEFRSLSQSPGGPVDFAWLSDADAPAARLKQAPYLKSWRADFDAVLLIDPPALLPSTPEGLTPVHAAPFAVLYRIQH</sequence>
<feature type="transmembrane region" description="Helical" evidence="1">
    <location>
        <begin position="146"/>
        <end position="169"/>
    </location>
</feature>
<name>A0ABU8BLL9_9BRAD</name>
<dbReference type="Proteomes" id="UP001364224">
    <property type="component" value="Unassembled WGS sequence"/>
</dbReference>
<comment type="caution">
    <text evidence="2">The sequence shown here is derived from an EMBL/GenBank/DDBJ whole genome shotgun (WGS) entry which is preliminary data.</text>
</comment>
<feature type="transmembrane region" description="Helical" evidence="1">
    <location>
        <begin position="106"/>
        <end position="126"/>
    </location>
</feature>
<keyword evidence="1" id="KW-1133">Transmembrane helix</keyword>